<evidence type="ECO:0000256" key="1">
    <source>
        <dbReference type="SAM" id="MobiDB-lite"/>
    </source>
</evidence>
<dbReference type="AlphaFoldDB" id="A0A5C5FKZ4"/>
<comment type="caution">
    <text evidence="3">The sequence shown here is derived from an EMBL/GenBank/DDBJ whole genome shotgun (WGS) entry which is preliminary data.</text>
</comment>
<dbReference type="OrthoDB" id="10669595at2759"/>
<evidence type="ECO:0000313" key="3">
    <source>
        <dbReference type="EMBL" id="TNY17477.1"/>
    </source>
</evidence>
<accession>A0A5C5FKZ4</accession>
<organism evidence="3 4">
    <name type="scientific">Rhodotorula diobovata</name>
    <dbReference type="NCBI Taxonomy" id="5288"/>
    <lineage>
        <taxon>Eukaryota</taxon>
        <taxon>Fungi</taxon>
        <taxon>Dikarya</taxon>
        <taxon>Basidiomycota</taxon>
        <taxon>Pucciniomycotina</taxon>
        <taxon>Microbotryomycetes</taxon>
        <taxon>Sporidiobolales</taxon>
        <taxon>Sporidiobolaceae</taxon>
        <taxon>Rhodotorula</taxon>
    </lineage>
</organism>
<sequence length="334" mass="34596">MLILSFALLLGTAFLRPAAALSCPATSGLFVDSTTGLSYCCPGVRLTGSQEPVCTNRNFPTGPSISCRWNIPAGSSMRQGRAGFTVDQGAKVYNLAASVVGGKGDDVAGMLGGNGAYSTLSLRVFGGRPLPSPLNAAFLLNIEDGQELESTSSIRGVDYGRGGGYSAVADADCLAGRTSLQFSAADECRWNVAHGGGGASKFFPGRRACSDAQPAEGNSLAPVTSSDVLTSAGALPRPSPVLVLRGHPLTPSRSQTATPRAATVAVEVVGGFAAEALRADRSRTAPRRRPVRAAGALGDWQTRRTGGSPTRAFRRPAQLRPTSTSSCRSWRHAN</sequence>
<reference evidence="3 4" key="1">
    <citation type="submission" date="2019-03" db="EMBL/GenBank/DDBJ databases">
        <title>Rhodosporidium diobovatum UCD-FST 08-225 genome sequencing, assembly, and annotation.</title>
        <authorList>
            <person name="Fakankun I.U."/>
            <person name="Fristensky B."/>
            <person name="Levin D.B."/>
        </authorList>
    </citation>
    <scope>NUCLEOTIDE SEQUENCE [LARGE SCALE GENOMIC DNA]</scope>
    <source>
        <strain evidence="3 4">UCD-FST 08-225</strain>
    </source>
</reference>
<gene>
    <name evidence="3" type="ORF">DMC30DRAFT_106711</name>
</gene>
<feature type="region of interest" description="Disordered" evidence="1">
    <location>
        <begin position="281"/>
        <end position="334"/>
    </location>
</feature>
<name>A0A5C5FKZ4_9BASI</name>
<keyword evidence="4" id="KW-1185">Reference proteome</keyword>
<keyword evidence="2" id="KW-0732">Signal</keyword>
<evidence type="ECO:0000313" key="4">
    <source>
        <dbReference type="Proteomes" id="UP000311382"/>
    </source>
</evidence>
<evidence type="ECO:0000256" key="2">
    <source>
        <dbReference type="SAM" id="SignalP"/>
    </source>
</evidence>
<proteinExistence type="predicted"/>
<protein>
    <recommendedName>
        <fullName evidence="5">CUB domain-containing protein</fullName>
    </recommendedName>
</protein>
<evidence type="ECO:0008006" key="5">
    <source>
        <dbReference type="Google" id="ProtNLM"/>
    </source>
</evidence>
<dbReference type="EMBL" id="SOZI01000199">
    <property type="protein sequence ID" value="TNY17477.1"/>
    <property type="molecule type" value="Genomic_DNA"/>
</dbReference>
<dbReference type="Proteomes" id="UP000311382">
    <property type="component" value="Unassembled WGS sequence"/>
</dbReference>
<feature type="chain" id="PRO_5022844603" description="CUB domain-containing protein" evidence="2">
    <location>
        <begin position="21"/>
        <end position="334"/>
    </location>
</feature>
<feature type="signal peptide" evidence="2">
    <location>
        <begin position="1"/>
        <end position="20"/>
    </location>
</feature>